<dbReference type="InterPro" id="IPR036291">
    <property type="entry name" value="NAD(P)-bd_dom_sf"/>
</dbReference>
<dbReference type="Gene3D" id="3.40.50.720">
    <property type="entry name" value="NAD(P)-binding Rossmann-like Domain"/>
    <property type="match status" value="1"/>
</dbReference>
<dbReference type="Gene3D" id="3.30.360.10">
    <property type="entry name" value="Dihydrodipicolinate Reductase, domain 2"/>
    <property type="match status" value="1"/>
</dbReference>
<dbReference type="EMBL" id="AHJE01000101">
    <property type="protein sequence ID" value="EHP39068.1"/>
    <property type="molecule type" value="Genomic_DNA"/>
</dbReference>
<evidence type="ECO:0000259" key="4">
    <source>
        <dbReference type="Pfam" id="PF16653"/>
    </source>
</evidence>
<organism evidence="5 6">
    <name type="scientific">Cupriavidus basilensis OR16</name>
    <dbReference type="NCBI Taxonomy" id="1127483"/>
    <lineage>
        <taxon>Bacteria</taxon>
        <taxon>Pseudomonadati</taxon>
        <taxon>Pseudomonadota</taxon>
        <taxon>Betaproteobacteria</taxon>
        <taxon>Burkholderiales</taxon>
        <taxon>Burkholderiaceae</taxon>
        <taxon>Cupriavidus</taxon>
    </lineage>
</organism>
<dbReference type="PANTHER" id="PTHR11133:SF22">
    <property type="entry name" value="ALPHA-AMINOADIPIC SEMIALDEHYDE SYNTHASE, MITOCHONDRIAL"/>
    <property type="match status" value="1"/>
</dbReference>
<feature type="domain" description="Saccharopine dehydrogenase-like C-terminal" evidence="4">
    <location>
        <begin position="152"/>
        <end position="385"/>
    </location>
</feature>
<dbReference type="PATRIC" id="fig|1127483.3.peg.6729"/>
<evidence type="ECO:0000256" key="1">
    <source>
        <dbReference type="ARBA" id="ARBA00023002"/>
    </source>
</evidence>
<accession>H1SEK9</accession>
<dbReference type="SUPFAM" id="SSF55347">
    <property type="entry name" value="Glyceraldehyde-3-phosphate dehydrogenase-like, C-terminal domain"/>
    <property type="match status" value="1"/>
</dbReference>
<feature type="domain" description="Saccharopine dehydrogenase NADP binding" evidence="3">
    <location>
        <begin position="36"/>
        <end position="143"/>
    </location>
</feature>
<name>H1SEK9_9BURK</name>
<feature type="region of interest" description="Disordered" evidence="2">
    <location>
        <begin position="1"/>
        <end position="30"/>
    </location>
</feature>
<dbReference type="Pfam" id="PF03435">
    <property type="entry name" value="Sacchrp_dh_NADP"/>
    <property type="match status" value="1"/>
</dbReference>
<dbReference type="PANTHER" id="PTHR11133">
    <property type="entry name" value="SACCHAROPINE DEHYDROGENASE"/>
    <property type="match status" value="1"/>
</dbReference>
<dbReference type="Proteomes" id="UP000005808">
    <property type="component" value="Unassembled WGS sequence"/>
</dbReference>
<dbReference type="Pfam" id="PF16653">
    <property type="entry name" value="Sacchrp_dh_C"/>
    <property type="match status" value="1"/>
</dbReference>
<dbReference type="SUPFAM" id="SSF51735">
    <property type="entry name" value="NAD(P)-binding Rossmann-fold domains"/>
    <property type="match status" value="1"/>
</dbReference>
<dbReference type="InterPro" id="IPR032095">
    <property type="entry name" value="Sacchrp_dh-like_C"/>
</dbReference>
<dbReference type="InterPro" id="IPR051168">
    <property type="entry name" value="AASS"/>
</dbReference>
<protein>
    <submittedName>
        <fullName evidence="5">Saccharopine dehydrogenase/saccharopine reductase</fullName>
    </submittedName>
</protein>
<dbReference type="InterPro" id="IPR005097">
    <property type="entry name" value="Sacchrp_dh_NADP-bd"/>
</dbReference>
<dbReference type="OrthoDB" id="9769367at2"/>
<comment type="caution">
    <text evidence="5">The sequence shown here is derived from an EMBL/GenBank/DDBJ whole genome shotgun (WGS) entry which is preliminary data.</text>
</comment>
<dbReference type="AlphaFoldDB" id="H1SEK9"/>
<evidence type="ECO:0000259" key="3">
    <source>
        <dbReference type="Pfam" id="PF03435"/>
    </source>
</evidence>
<reference evidence="5 6" key="1">
    <citation type="journal article" date="2012" name="J. Bacteriol.">
        <title>De Novo Genome Project of Cupriavidus basilensis OR16.</title>
        <authorList>
            <person name="Cserhati M."/>
            <person name="Kriszt B."/>
            <person name="Szoboszlay S."/>
            <person name="Toth A."/>
            <person name="Szabo I."/>
            <person name="Tancsics A."/>
            <person name="Nagy I."/>
            <person name="Horvath B."/>
            <person name="Nagy I."/>
            <person name="Kukolya J."/>
        </authorList>
    </citation>
    <scope>NUCLEOTIDE SEQUENCE [LARGE SCALE GENOMIC DNA]</scope>
    <source>
        <strain evidence="5 6">OR16</strain>
    </source>
</reference>
<keyword evidence="1" id="KW-0560">Oxidoreductase</keyword>
<feature type="compositionally biased region" description="Low complexity" evidence="2">
    <location>
        <begin position="15"/>
        <end position="30"/>
    </location>
</feature>
<gene>
    <name evidence="5" type="ORF">OR16_33703</name>
</gene>
<proteinExistence type="predicted"/>
<sequence length="406" mass="43155">MTRITPTGHLDQTGQNTQANAPAAPPAQARQTPMPVVVLGAGKIGRTIAVMLHDSGDYRVTLVDREPAHLEGMPEGIAVRVGDPDQTQDCAWLLGGAQAVLNALPFHAAVGVATVAASLGVHYFDLTEDVAATHAIRRLAEGARSVLMPQCGLAPGFIGVVGNDLAQRFLRGGGELLDLKMRVGALPRYPSNALKYNLTWSTEGLINEYCNPCEAIVDGRRVEVPALEGLESFALDGIEYEAFNTSGGLGTLPETLAGRARDVDYKSIRYPGHCAVMKLLLNDLRLRERRDWMREIFESAIPATQQDVVIVFANATGYAAGGKGGRGPLTQASFSVRIGGAQTAAGHVNAIQLTTAAGICTALDLVASGELPQAGFVAQEAMPLDTFLANRFGRHYTRHPLQEATV</sequence>
<dbReference type="GO" id="GO:0016491">
    <property type="term" value="F:oxidoreductase activity"/>
    <property type="evidence" value="ECO:0007669"/>
    <property type="project" value="UniProtKB-KW"/>
</dbReference>
<evidence type="ECO:0000313" key="5">
    <source>
        <dbReference type="EMBL" id="EHP39068.1"/>
    </source>
</evidence>
<evidence type="ECO:0000313" key="6">
    <source>
        <dbReference type="Proteomes" id="UP000005808"/>
    </source>
</evidence>
<evidence type="ECO:0000256" key="2">
    <source>
        <dbReference type="SAM" id="MobiDB-lite"/>
    </source>
</evidence>